<evidence type="ECO:0000313" key="2">
    <source>
        <dbReference type="Proteomes" id="UP000886595"/>
    </source>
</evidence>
<proteinExistence type="predicted"/>
<organism evidence="1 2">
    <name type="scientific">Brassica carinata</name>
    <name type="common">Ethiopian mustard</name>
    <name type="synonym">Abyssinian cabbage</name>
    <dbReference type="NCBI Taxonomy" id="52824"/>
    <lineage>
        <taxon>Eukaryota</taxon>
        <taxon>Viridiplantae</taxon>
        <taxon>Streptophyta</taxon>
        <taxon>Embryophyta</taxon>
        <taxon>Tracheophyta</taxon>
        <taxon>Spermatophyta</taxon>
        <taxon>Magnoliopsida</taxon>
        <taxon>eudicotyledons</taxon>
        <taxon>Gunneridae</taxon>
        <taxon>Pentapetalae</taxon>
        <taxon>rosids</taxon>
        <taxon>malvids</taxon>
        <taxon>Brassicales</taxon>
        <taxon>Brassicaceae</taxon>
        <taxon>Brassiceae</taxon>
        <taxon>Brassica</taxon>
    </lineage>
</organism>
<evidence type="ECO:0000313" key="1">
    <source>
        <dbReference type="EMBL" id="KAG2299736.1"/>
    </source>
</evidence>
<name>A0A8X7V4S0_BRACI</name>
<gene>
    <name evidence="1" type="ORF">Bca52824_036208</name>
</gene>
<accession>A0A8X7V4S0</accession>
<sequence length="76" mass="8839">MIGIPGDYRDHDVIEEIGSLLGVVRRVVFESDDEPVEVRFVYESLKMFCQILWEYYSSQSSMPVSQTTLMCRKKSN</sequence>
<dbReference type="AlphaFoldDB" id="A0A8X7V4S0"/>
<dbReference type="EMBL" id="JAAMPC010000008">
    <property type="protein sequence ID" value="KAG2299736.1"/>
    <property type="molecule type" value="Genomic_DNA"/>
</dbReference>
<comment type="caution">
    <text evidence="1">The sequence shown here is derived from an EMBL/GenBank/DDBJ whole genome shotgun (WGS) entry which is preliminary data.</text>
</comment>
<keyword evidence="2" id="KW-1185">Reference proteome</keyword>
<reference evidence="1 2" key="1">
    <citation type="submission" date="2020-02" db="EMBL/GenBank/DDBJ databases">
        <authorList>
            <person name="Ma Q."/>
            <person name="Huang Y."/>
            <person name="Song X."/>
            <person name="Pei D."/>
        </authorList>
    </citation>
    <scope>NUCLEOTIDE SEQUENCE [LARGE SCALE GENOMIC DNA]</scope>
    <source>
        <strain evidence="1">Sxm20200214</strain>
        <tissue evidence="1">Leaf</tissue>
    </source>
</reference>
<dbReference type="Proteomes" id="UP000886595">
    <property type="component" value="Unassembled WGS sequence"/>
</dbReference>
<protein>
    <submittedName>
        <fullName evidence="1">Uncharacterized protein</fullName>
    </submittedName>
</protein>